<protein>
    <submittedName>
        <fullName evidence="2">Uncharacterized protein</fullName>
    </submittedName>
</protein>
<evidence type="ECO:0000313" key="2">
    <source>
        <dbReference type="EMBL" id="GAA4830392.1"/>
    </source>
</evidence>
<proteinExistence type="predicted"/>
<feature type="region of interest" description="Disordered" evidence="1">
    <location>
        <begin position="121"/>
        <end position="153"/>
    </location>
</feature>
<evidence type="ECO:0000313" key="3">
    <source>
        <dbReference type="Proteomes" id="UP001501752"/>
    </source>
</evidence>
<dbReference type="RefSeq" id="WP_345694683.1">
    <property type="nucleotide sequence ID" value="NZ_BAABIS010000001.1"/>
</dbReference>
<gene>
    <name evidence="2" type="ORF">GCM10023235_00440</name>
</gene>
<comment type="caution">
    <text evidence="2">The sequence shown here is derived from an EMBL/GenBank/DDBJ whole genome shotgun (WGS) entry which is preliminary data.</text>
</comment>
<keyword evidence="3" id="KW-1185">Reference proteome</keyword>
<accession>A0ABP9D7I7</accession>
<evidence type="ECO:0000256" key="1">
    <source>
        <dbReference type="SAM" id="MobiDB-lite"/>
    </source>
</evidence>
<sequence>MRPALSAGVAALFAGVAAVFGDPDVRVRETALAAAGLLSAAPSLAHQQSANARVADQGCPARGVRGHRLRAFGARPYGCHRWWPVGKTGSAMVSLFRRLDEEEAIVRGELNALREKLASAGEPLAPTGDHPGDRAAAARQPGPGGRSDARPGGCDGCCPGGDRGSGDSTLAGLDELGVDPLVVGGRRTQGVGAQRLQLL</sequence>
<organism evidence="2 3">
    <name type="scientific">Kitasatospora terrestris</name>
    <dbReference type="NCBI Taxonomy" id="258051"/>
    <lineage>
        <taxon>Bacteria</taxon>
        <taxon>Bacillati</taxon>
        <taxon>Actinomycetota</taxon>
        <taxon>Actinomycetes</taxon>
        <taxon>Kitasatosporales</taxon>
        <taxon>Streptomycetaceae</taxon>
        <taxon>Kitasatospora</taxon>
    </lineage>
</organism>
<dbReference type="Proteomes" id="UP001501752">
    <property type="component" value="Unassembled WGS sequence"/>
</dbReference>
<reference evidence="3" key="1">
    <citation type="journal article" date="2019" name="Int. J. Syst. Evol. Microbiol.">
        <title>The Global Catalogue of Microorganisms (GCM) 10K type strain sequencing project: providing services to taxonomists for standard genome sequencing and annotation.</title>
        <authorList>
            <consortium name="The Broad Institute Genomics Platform"/>
            <consortium name="The Broad Institute Genome Sequencing Center for Infectious Disease"/>
            <person name="Wu L."/>
            <person name="Ma J."/>
        </authorList>
    </citation>
    <scope>NUCLEOTIDE SEQUENCE [LARGE SCALE GENOMIC DNA]</scope>
    <source>
        <strain evidence="3">JCM 13006</strain>
    </source>
</reference>
<name>A0ABP9D7I7_9ACTN</name>
<dbReference type="EMBL" id="BAABIS010000001">
    <property type="protein sequence ID" value="GAA4830392.1"/>
    <property type="molecule type" value="Genomic_DNA"/>
</dbReference>